<protein>
    <submittedName>
        <fullName evidence="1">Uncharacterized protein</fullName>
    </submittedName>
</protein>
<comment type="caution">
    <text evidence="1">The sequence shown here is derived from an EMBL/GenBank/DDBJ whole genome shotgun (WGS) entry which is preliminary data.</text>
</comment>
<dbReference type="AlphaFoldDB" id="A0A9W6DP40"/>
<evidence type="ECO:0000313" key="1">
    <source>
        <dbReference type="EMBL" id="GKZ24409.1"/>
    </source>
</evidence>
<accession>A0A9W6DP40</accession>
<reference evidence="1" key="1">
    <citation type="submission" date="2022-07" db="EMBL/GenBank/DDBJ databases">
        <title>Taxonomy of Aspergillus series Nigri: significant species reduction supported by multi-species coalescent approaches.</title>
        <authorList>
            <person name="Bian C."/>
            <person name="Kusuya Y."/>
            <person name="Sklenar F."/>
            <person name="D'hooge E."/>
            <person name="Yaguchi T."/>
            <person name="Takahashi H."/>
            <person name="Hubka V."/>
        </authorList>
    </citation>
    <scope>NUCLEOTIDE SEQUENCE</scope>
    <source>
        <strain evidence="1">CBS 733.88</strain>
    </source>
</reference>
<dbReference type="EMBL" id="BROQ01000086">
    <property type="protein sequence ID" value="GKZ24409.1"/>
    <property type="molecule type" value="Genomic_DNA"/>
</dbReference>
<organism evidence="1 2">
    <name type="scientific">Aspergillus brasiliensis</name>
    <dbReference type="NCBI Taxonomy" id="319629"/>
    <lineage>
        <taxon>Eukaryota</taxon>
        <taxon>Fungi</taxon>
        <taxon>Dikarya</taxon>
        <taxon>Ascomycota</taxon>
        <taxon>Pezizomycotina</taxon>
        <taxon>Eurotiomycetes</taxon>
        <taxon>Eurotiomycetidae</taxon>
        <taxon>Eurotiales</taxon>
        <taxon>Aspergillaceae</taxon>
        <taxon>Aspergillus</taxon>
        <taxon>Aspergillus subgen. Circumdati</taxon>
    </lineage>
</organism>
<gene>
    <name evidence="1" type="ORF">AbraCBS73388_011223</name>
</gene>
<evidence type="ECO:0000313" key="2">
    <source>
        <dbReference type="Proteomes" id="UP001143548"/>
    </source>
</evidence>
<dbReference type="Proteomes" id="UP001143548">
    <property type="component" value="Unassembled WGS sequence"/>
</dbReference>
<name>A0A9W6DP40_9EURO</name>
<proteinExistence type="predicted"/>
<sequence length="177" mass="20238">MSLITDDVLMRLWERAQAQASDEWASAKLWNHLWSQHLFSGKEWVVSQETPPEAYGRRRVDITIEYMGSDRNLAVLAFHEAKALDAGIQDLDEAENQAYDACMRYLGEHPELSGVYAFTSFGTKARAWQCSAEEDYLRPLFGSDTLSDRSQYVELHSSDAWLIKQAVQTMRNAQPVM</sequence>